<evidence type="ECO:0000256" key="6">
    <source>
        <dbReference type="ARBA" id="ARBA00022694"/>
    </source>
</evidence>
<dbReference type="SUPFAM" id="SSF52540">
    <property type="entry name" value="P-loop containing nucleoside triphosphate hydrolases"/>
    <property type="match status" value="1"/>
</dbReference>
<evidence type="ECO:0000256" key="10">
    <source>
        <dbReference type="ARBA" id="ARBA00029774"/>
    </source>
</evidence>
<dbReference type="GO" id="GO:0061710">
    <property type="term" value="F:L-threonylcarbamoyladenylate synthase"/>
    <property type="evidence" value="ECO:0007669"/>
    <property type="project" value="UniProtKB-EC"/>
</dbReference>
<keyword evidence="6" id="KW-0819">tRNA processing</keyword>
<evidence type="ECO:0000256" key="8">
    <source>
        <dbReference type="ARBA" id="ARBA00022741"/>
    </source>
</evidence>
<dbReference type="Gene3D" id="3.90.870.10">
    <property type="entry name" value="DHBP synthase"/>
    <property type="match status" value="1"/>
</dbReference>
<evidence type="ECO:0000313" key="14">
    <source>
        <dbReference type="Proteomes" id="UP000034803"/>
    </source>
</evidence>
<evidence type="ECO:0000256" key="5">
    <source>
        <dbReference type="ARBA" id="ARBA00022679"/>
    </source>
</evidence>
<dbReference type="EC" id="2.7.7.87" evidence="3"/>
<keyword evidence="4" id="KW-0963">Cytoplasm</keyword>
<dbReference type="EMBL" id="LBOI01000003">
    <property type="protein sequence ID" value="KKP31988.1"/>
    <property type="molecule type" value="Genomic_DNA"/>
</dbReference>
<sequence length="363" mass="41073">MNDKIPIVMKIIKENKKATNIVVKSLSEGKLVFMASETVYIAAVDATNLEAVKKLVLFKNRPFGKPFSIGVIDISMAKNYVEINNTANKIYKRFLPGPVTVISKGKHKVASGVEAENGTLGIRIPDYKFFQEVIKKFKKPITTTSANASYQKRPYKLTDILDNISEKQKGLIDLMIDAGELPHNEPSTVIDTTIDDTPIVLRQGDIKLKDKNEILSRSEENTQNLAKELWQKYEDFKGKRALIFALEGKMGVGKTQFVKGLARAMGIDEIITSPSYDLEYVYESKIKKNKLVHMDTWRMINPTEEIINLDTKKLINDKSIIAIEWADRIVDTIRTFAEDAIVVWVKINYGNNTNDRIISWGVI</sequence>
<dbReference type="NCBIfam" id="TIGR00150">
    <property type="entry name" value="T6A_YjeE"/>
    <property type="match status" value="1"/>
</dbReference>
<keyword evidence="7" id="KW-0548">Nucleotidyltransferase</keyword>
<organism evidence="13 14">
    <name type="scientific">Candidatus Woesebacteria bacterium GW2011_GWC2_31_9</name>
    <dbReference type="NCBI Taxonomy" id="1618586"/>
    <lineage>
        <taxon>Bacteria</taxon>
        <taxon>Candidatus Woeseibacteriota</taxon>
    </lineage>
</organism>
<dbReference type="GO" id="GO:0003725">
    <property type="term" value="F:double-stranded RNA binding"/>
    <property type="evidence" value="ECO:0007669"/>
    <property type="project" value="InterPro"/>
</dbReference>
<evidence type="ECO:0000256" key="9">
    <source>
        <dbReference type="ARBA" id="ARBA00022840"/>
    </source>
</evidence>
<reference evidence="13 14" key="1">
    <citation type="journal article" date="2015" name="Nature">
        <title>rRNA introns, odd ribosomes, and small enigmatic genomes across a large radiation of phyla.</title>
        <authorList>
            <person name="Brown C.T."/>
            <person name="Hug L.A."/>
            <person name="Thomas B.C."/>
            <person name="Sharon I."/>
            <person name="Castelle C.J."/>
            <person name="Singh A."/>
            <person name="Wilkins M.J."/>
            <person name="Williams K.H."/>
            <person name="Banfield J.F."/>
        </authorList>
    </citation>
    <scope>NUCLEOTIDE SEQUENCE [LARGE SCALE GENOMIC DNA]</scope>
</reference>
<evidence type="ECO:0000256" key="7">
    <source>
        <dbReference type="ARBA" id="ARBA00022695"/>
    </source>
</evidence>
<keyword evidence="5" id="KW-0808">Transferase</keyword>
<dbReference type="InterPro" id="IPR017945">
    <property type="entry name" value="DHBP_synth_RibB-like_a/b_dom"/>
</dbReference>
<keyword evidence="8" id="KW-0547">Nucleotide-binding</keyword>
<dbReference type="PANTHER" id="PTHR17490:SF16">
    <property type="entry name" value="THREONYLCARBAMOYL-AMP SYNTHASE"/>
    <property type="match status" value="1"/>
</dbReference>
<dbReference type="Pfam" id="PF02367">
    <property type="entry name" value="TsaE"/>
    <property type="match status" value="1"/>
</dbReference>
<evidence type="ECO:0000256" key="4">
    <source>
        <dbReference type="ARBA" id="ARBA00022490"/>
    </source>
</evidence>
<comment type="caution">
    <text evidence="13">The sequence shown here is derived from an EMBL/GenBank/DDBJ whole genome shotgun (WGS) entry which is preliminary data.</text>
</comment>
<dbReference type="GO" id="GO:0006450">
    <property type="term" value="P:regulation of translational fidelity"/>
    <property type="evidence" value="ECO:0007669"/>
    <property type="project" value="TreeGrafter"/>
</dbReference>
<proteinExistence type="inferred from homology"/>
<dbReference type="InterPro" id="IPR006070">
    <property type="entry name" value="Sua5-like_dom"/>
</dbReference>
<dbReference type="GO" id="GO:0005737">
    <property type="term" value="C:cytoplasm"/>
    <property type="evidence" value="ECO:0007669"/>
    <property type="project" value="UniProtKB-SubCell"/>
</dbReference>
<comment type="subcellular location">
    <subcellularLocation>
        <location evidence="1">Cytoplasm</location>
    </subcellularLocation>
</comment>
<keyword evidence="9" id="KW-0067">ATP-binding</keyword>
<dbReference type="GO" id="GO:0002949">
    <property type="term" value="P:tRNA threonylcarbamoyladenosine modification"/>
    <property type="evidence" value="ECO:0007669"/>
    <property type="project" value="InterPro"/>
</dbReference>
<evidence type="ECO:0000313" key="13">
    <source>
        <dbReference type="EMBL" id="KKP31988.1"/>
    </source>
</evidence>
<comment type="similarity">
    <text evidence="2">Belongs to the SUA5 family.</text>
</comment>
<name>A0A0F9YL59_9BACT</name>
<dbReference type="Pfam" id="PF01300">
    <property type="entry name" value="Sua5_yciO_yrdC"/>
    <property type="match status" value="1"/>
</dbReference>
<comment type="catalytic activity">
    <reaction evidence="11">
        <text>L-threonine + hydrogencarbonate + ATP = L-threonylcarbamoyladenylate + diphosphate + H2O</text>
        <dbReference type="Rhea" id="RHEA:36407"/>
        <dbReference type="ChEBI" id="CHEBI:15377"/>
        <dbReference type="ChEBI" id="CHEBI:17544"/>
        <dbReference type="ChEBI" id="CHEBI:30616"/>
        <dbReference type="ChEBI" id="CHEBI:33019"/>
        <dbReference type="ChEBI" id="CHEBI:57926"/>
        <dbReference type="ChEBI" id="CHEBI:73682"/>
        <dbReference type="EC" id="2.7.7.87"/>
    </reaction>
</comment>
<dbReference type="Proteomes" id="UP000034803">
    <property type="component" value="Unassembled WGS sequence"/>
</dbReference>
<evidence type="ECO:0000256" key="1">
    <source>
        <dbReference type="ARBA" id="ARBA00004496"/>
    </source>
</evidence>
<evidence type="ECO:0000259" key="12">
    <source>
        <dbReference type="PROSITE" id="PS51163"/>
    </source>
</evidence>
<dbReference type="InterPro" id="IPR027417">
    <property type="entry name" value="P-loop_NTPase"/>
</dbReference>
<dbReference type="PANTHER" id="PTHR17490">
    <property type="entry name" value="SUA5"/>
    <property type="match status" value="1"/>
</dbReference>
<evidence type="ECO:0000256" key="2">
    <source>
        <dbReference type="ARBA" id="ARBA00007663"/>
    </source>
</evidence>
<evidence type="ECO:0000256" key="3">
    <source>
        <dbReference type="ARBA" id="ARBA00012584"/>
    </source>
</evidence>
<dbReference type="PROSITE" id="PS51163">
    <property type="entry name" value="YRDC"/>
    <property type="match status" value="1"/>
</dbReference>
<dbReference type="InterPro" id="IPR050156">
    <property type="entry name" value="TC-AMP_synthase_SUA5"/>
</dbReference>
<dbReference type="NCBIfam" id="TIGR00057">
    <property type="entry name" value="L-threonylcarbamoyladenylate synthase"/>
    <property type="match status" value="1"/>
</dbReference>
<dbReference type="SUPFAM" id="SSF55821">
    <property type="entry name" value="YrdC/RibB"/>
    <property type="match status" value="1"/>
</dbReference>
<protein>
    <recommendedName>
        <fullName evidence="10">L-threonylcarbamoyladenylate synthase</fullName>
        <ecNumber evidence="3">2.7.7.87</ecNumber>
    </recommendedName>
    <alternativeName>
        <fullName evidence="10">L-threonylcarbamoyladenylate synthase</fullName>
    </alternativeName>
</protein>
<gene>
    <name evidence="13" type="ORF">UR21_C0003G0021</name>
</gene>
<feature type="domain" description="YrdC-like" evidence="12">
    <location>
        <begin position="16"/>
        <end position="206"/>
    </location>
</feature>
<accession>A0A0F9YL59</accession>
<dbReference type="GO" id="GO:0000049">
    <property type="term" value="F:tRNA binding"/>
    <property type="evidence" value="ECO:0007669"/>
    <property type="project" value="TreeGrafter"/>
</dbReference>
<dbReference type="InterPro" id="IPR003442">
    <property type="entry name" value="T6A_TsaE"/>
</dbReference>
<dbReference type="AlphaFoldDB" id="A0A0F9YL59"/>
<evidence type="ECO:0000256" key="11">
    <source>
        <dbReference type="ARBA" id="ARBA00048366"/>
    </source>
</evidence>
<dbReference type="GO" id="GO:0005524">
    <property type="term" value="F:ATP binding"/>
    <property type="evidence" value="ECO:0007669"/>
    <property type="project" value="UniProtKB-KW"/>
</dbReference>
<dbReference type="Gene3D" id="3.40.50.300">
    <property type="entry name" value="P-loop containing nucleotide triphosphate hydrolases"/>
    <property type="match status" value="1"/>
</dbReference>